<dbReference type="Gene3D" id="3.40.50.720">
    <property type="entry name" value="NAD(P)-binding Rossmann-like Domain"/>
    <property type="match status" value="1"/>
</dbReference>
<organism evidence="2 3">
    <name type="scientific">Daejeonella lutea</name>
    <dbReference type="NCBI Taxonomy" id="572036"/>
    <lineage>
        <taxon>Bacteria</taxon>
        <taxon>Pseudomonadati</taxon>
        <taxon>Bacteroidota</taxon>
        <taxon>Sphingobacteriia</taxon>
        <taxon>Sphingobacteriales</taxon>
        <taxon>Sphingobacteriaceae</taxon>
        <taxon>Daejeonella</taxon>
    </lineage>
</organism>
<protein>
    <submittedName>
        <fullName evidence="2">UDP-N-acetylglucosamine 4-epimerase</fullName>
    </submittedName>
</protein>
<name>A0A1T5FCF8_9SPHI</name>
<dbReference type="Proteomes" id="UP000189981">
    <property type="component" value="Unassembled WGS sequence"/>
</dbReference>
<dbReference type="InterPro" id="IPR016040">
    <property type="entry name" value="NAD(P)-bd_dom"/>
</dbReference>
<dbReference type="PRINTS" id="PR01713">
    <property type="entry name" value="NUCEPIMERASE"/>
</dbReference>
<accession>A0A1T5FCF8</accession>
<reference evidence="3" key="1">
    <citation type="submission" date="2017-02" db="EMBL/GenBank/DDBJ databases">
        <authorList>
            <person name="Varghese N."/>
            <person name="Submissions S."/>
        </authorList>
    </citation>
    <scope>NUCLEOTIDE SEQUENCE [LARGE SCALE GENOMIC DNA]</scope>
    <source>
        <strain evidence="3">DSM 22385</strain>
    </source>
</reference>
<gene>
    <name evidence="2" type="ORF">SAMN05661099_3596</name>
</gene>
<evidence type="ECO:0000259" key="1">
    <source>
        <dbReference type="Pfam" id="PF16363"/>
    </source>
</evidence>
<dbReference type="Gene3D" id="3.90.25.10">
    <property type="entry name" value="UDP-galactose 4-epimerase, domain 1"/>
    <property type="match status" value="1"/>
</dbReference>
<proteinExistence type="predicted"/>
<dbReference type="RefSeq" id="WP_079704094.1">
    <property type="nucleotide sequence ID" value="NZ_FUYR01000007.1"/>
</dbReference>
<dbReference type="STRING" id="572036.SAMN05661099_3596"/>
<dbReference type="OrthoDB" id="9801785at2"/>
<dbReference type="EMBL" id="FUYR01000007">
    <property type="protein sequence ID" value="SKB93849.1"/>
    <property type="molecule type" value="Genomic_DNA"/>
</dbReference>
<dbReference type="PANTHER" id="PTHR43000">
    <property type="entry name" value="DTDP-D-GLUCOSE 4,6-DEHYDRATASE-RELATED"/>
    <property type="match status" value="1"/>
</dbReference>
<dbReference type="CDD" id="cd05256">
    <property type="entry name" value="UDP_AE_SDR_e"/>
    <property type="match status" value="1"/>
</dbReference>
<dbReference type="SUPFAM" id="SSF51735">
    <property type="entry name" value="NAD(P)-binding Rossmann-fold domains"/>
    <property type="match status" value="1"/>
</dbReference>
<evidence type="ECO:0000313" key="3">
    <source>
        <dbReference type="Proteomes" id="UP000189981"/>
    </source>
</evidence>
<dbReference type="AlphaFoldDB" id="A0A1T5FCF8"/>
<sequence>MYNPELYKTPYHTEDISKHSFLVTGGAGFIGSNIVEYLLKYKAGRVRVLDNLSNGYFDNIKDFTSLPNFEFILGDIRDLETCRKAVEGIDCISHQAALGSVPRSITDPITTNEVNIKGFLNMLAAAKDCAPNAKFVYAASSSTYGDSIELPKVEGREGKPLSPYAVTKAVNEMYAEVFSSIYGMHSTGLRYFNIFGPKQNPNNPYAAVIPIFCKAFIENTQPIVNGDGETSRDFTFVENAVQANIKALLHHGQNQHTIFNTACGDQVSLNSILEILRELSGKNIQAIYKNERPGDVKHSKASIEKIQKELGYLPGFNFSEGLKIVYNWYIKSNTLS</sequence>
<keyword evidence="3" id="KW-1185">Reference proteome</keyword>
<evidence type="ECO:0000313" key="2">
    <source>
        <dbReference type="EMBL" id="SKB93849.1"/>
    </source>
</evidence>
<dbReference type="Pfam" id="PF16363">
    <property type="entry name" value="GDP_Man_Dehyd"/>
    <property type="match status" value="1"/>
</dbReference>
<dbReference type="InterPro" id="IPR036291">
    <property type="entry name" value="NAD(P)-bd_dom_sf"/>
</dbReference>
<feature type="domain" description="NAD(P)-binding" evidence="1">
    <location>
        <begin position="22"/>
        <end position="323"/>
    </location>
</feature>